<accession>A0A6C0KNM5</accession>
<reference evidence="1" key="1">
    <citation type="journal article" date="2020" name="Nature">
        <title>Giant virus diversity and host interactions through global metagenomics.</title>
        <authorList>
            <person name="Schulz F."/>
            <person name="Roux S."/>
            <person name="Paez-Espino D."/>
            <person name="Jungbluth S."/>
            <person name="Walsh D.A."/>
            <person name="Denef V.J."/>
            <person name="McMahon K.D."/>
            <person name="Konstantinidis K.T."/>
            <person name="Eloe-Fadrosh E.A."/>
            <person name="Kyrpides N.C."/>
            <person name="Woyke T."/>
        </authorList>
    </citation>
    <scope>NUCLEOTIDE SEQUENCE</scope>
    <source>
        <strain evidence="1">GVMAG-S-3300013014-104</strain>
    </source>
</reference>
<evidence type="ECO:0008006" key="2">
    <source>
        <dbReference type="Google" id="ProtNLM"/>
    </source>
</evidence>
<evidence type="ECO:0000313" key="1">
    <source>
        <dbReference type="EMBL" id="QHU19229.1"/>
    </source>
</evidence>
<dbReference type="AlphaFoldDB" id="A0A6C0KNM5"/>
<sequence length="308" mass="36056">MFFLKKDLGIFVSLIYSDKMITISDQKSQHKFVCEKCDYVSCNSKDFNKHLSTSKHKNNDKLMTEISKIYSCECGKVYKHRQGLHVHKKTCNFKTIDFQSQQYQIMIEIIKDNKDFKDFILEQNKQMIELAKQAGNITHTNSHNKFNINFFLNEKCKDALNIQDFVSNLEVGIEDLEETGRLGFSDGISKIFINALNQLELYDRPLHCNDAKREILYIKDEDKWIKEDETKPILTKAIKQIAHKNIKKISDWQKINPQFSDPDSKQNDKYLKIICESMSGSSKEECDKNYDKIIKKLVKESIIPLTEK</sequence>
<organism evidence="1">
    <name type="scientific">viral metagenome</name>
    <dbReference type="NCBI Taxonomy" id="1070528"/>
    <lineage>
        <taxon>unclassified sequences</taxon>
        <taxon>metagenomes</taxon>
        <taxon>organismal metagenomes</taxon>
    </lineage>
</organism>
<proteinExistence type="predicted"/>
<name>A0A6C0KNM5_9ZZZZ</name>
<protein>
    <recommendedName>
        <fullName evidence="2">C2H2-type domain-containing protein</fullName>
    </recommendedName>
</protein>
<dbReference type="EMBL" id="MN740946">
    <property type="protein sequence ID" value="QHU19229.1"/>
    <property type="molecule type" value="Genomic_DNA"/>
</dbReference>